<comment type="similarity">
    <text evidence="1 2">Belongs to the SEC23/SEC24 family. SEC23 subfamily.</text>
</comment>
<keyword evidence="2" id="KW-0931">ER-Golgi transport</keyword>
<accession>A0AAD7JWN0</accession>
<protein>
    <recommendedName>
        <fullName evidence="2">Protein transport protein SEC23</fullName>
    </recommendedName>
</protein>
<evidence type="ECO:0000256" key="3">
    <source>
        <dbReference type="SAM" id="SignalP"/>
    </source>
</evidence>
<dbReference type="Proteomes" id="UP001215280">
    <property type="component" value="Unassembled WGS sequence"/>
</dbReference>
<keyword evidence="6" id="KW-1185">Reference proteome</keyword>
<keyword evidence="3" id="KW-0732">Signal</keyword>
<keyword evidence="2" id="KW-0968">Cytoplasmic vesicle</keyword>
<comment type="caution">
    <text evidence="5">The sequence shown here is derived from an EMBL/GenBank/DDBJ whole genome shotgun (WGS) entry which is preliminary data.</text>
</comment>
<dbReference type="InterPro" id="IPR036180">
    <property type="entry name" value="Gelsolin-like_dom_sf"/>
</dbReference>
<keyword evidence="2" id="KW-0862">Zinc</keyword>
<dbReference type="GO" id="GO:0030127">
    <property type="term" value="C:COPII vesicle coat"/>
    <property type="evidence" value="ECO:0007669"/>
    <property type="project" value="InterPro"/>
</dbReference>
<dbReference type="GO" id="GO:0070971">
    <property type="term" value="C:endoplasmic reticulum exit site"/>
    <property type="evidence" value="ECO:0007669"/>
    <property type="project" value="TreeGrafter"/>
</dbReference>
<evidence type="ECO:0000313" key="6">
    <source>
        <dbReference type="Proteomes" id="UP001215280"/>
    </source>
</evidence>
<evidence type="ECO:0000256" key="2">
    <source>
        <dbReference type="RuleBase" id="RU365030"/>
    </source>
</evidence>
<dbReference type="GO" id="GO:0005096">
    <property type="term" value="F:GTPase activator activity"/>
    <property type="evidence" value="ECO:0007669"/>
    <property type="project" value="TreeGrafter"/>
</dbReference>
<keyword evidence="2" id="KW-0963">Cytoplasm</keyword>
<reference evidence="5" key="1">
    <citation type="submission" date="2023-03" db="EMBL/GenBank/DDBJ databases">
        <title>Massive genome expansion in bonnet fungi (Mycena s.s.) driven by repeated elements and novel gene families across ecological guilds.</title>
        <authorList>
            <consortium name="Lawrence Berkeley National Laboratory"/>
            <person name="Harder C.B."/>
            <person name="Miyauchi S."/>
            <person name="Viragh M."/>
            <person name="Kuo A."/>
            <person name="Thoen E."/>
            <person name="Andreopoulos B."/>
            <person name="Lu D."/>
            <person name="Skrede I."/>
            <person name="Drula E."/>
            <person name="Henrissat B."/>
            <person name="Morin E."/>
            <person name="Kohler A."/>
            <person name="Barry K."/>
            <person name="LaButti K."/>
            <person name="Morin E."/>
            <person name="Salamov A."/>
            <person name="Lipzen A."/>
            <person name="Mereny Z."/>
            <person name="Hegedus B."/>
            <person name="Baldrian P."/>
            <person name="Stursova M."/>
            <person name="Weitz H."/>
            <person name="Taylor A."/>
            <person name="Grigoriev I.V."/>
            <person name="Nagy L.G."/>
            <person name="Martin F."/>
            <person name="Kauserud H."/>
        </authorList>
    </citation>
    <scope>NUCLEOTIDE SEQUENCE</scope>
    <source>
        <strain evidence="5">CBHHK188m</strain>
    </source>
</reference>
<dbReference type="AlphaFoldDB" id="A0AAD7JWN0"/>
<feature type="domain" description="Sec23/Sec24 trunk" evidence="4">
    <location>
        <begin position="59"/>
        <end position="112"/>
    </location>
</feature>
<proteinExistence type="inferred from homology"/>
<dbReference type="InterPro" id="IPR037364">
    <property type="entry name" value="Sec23"/>
</dbReference>
<dbReference type="SUPFAM" id="SSF82754">
    <property type="entry name" value="C-terminal, gelsolin-like domain of Sec23/24"/>
    <property type="match status" value="1"/>
</dbReference>
<keyword evidence="2" id="KW-0479">Metal-binding</keyword>
<keyword evidence="2" id="KW-0333">Golgi apparatus</keyword>
<comment type="function">
    <text evidence="2">Component of the coat protein complex II (COPII) which promotes the formation of transport vesicles from the endoplasmic reticulum (ER). The coat has two main functions, the physical deformation of the endoplasmic reticulum membrane into vesicles and the selection of cargo molecules.</text>
</comment>
<dbReference type="InterPro" id="IPR029006">
    <property type="entry name" value="ADF-H/Gelsolin-like_dom_sf"/>
</dbReference>
<feature type="signal peptide" evidence="3">
    <location>
        <begin position="1"/>
        <end position="27"/>
    </location>
</feature>
<evidence type="ECO:0000256" key="1">
    <source>
        <dbReference type="ARBA" id="ARBA00009210"/>
    </source>
</evidence>
<dbReference type="SUPFAM" id="SSF81995">
    <property type="entry name" value="beta-sandwich domain of Sec23/24"/>
    <property type="match status" value="1"/>
</dbReference>
<dbReference type="SUPFAM" id="SSF53300">
    <property type="entry name" value="vWA-like"/>
    <property type="match status" value="1"/>
</dbReference>
<dbReference type="PANTHER" id="PTHR11141">
    <property type="entry name" value="PROTEIN TRANSPORT PROTEIN SEC23"/>
    <property type="match status" value="1"/>
</dbReference>
<dbReference type="GO" id="GO:0006886">
    <property type="term" value="P:intracellular protein transport"/>
    <property type="evidence" value="ECO:0007669"/>
    <property type="project" value="InterPro"/>
</dbReference>
<dbReference type="GO" id="GO:0000139">
    <property type="term" value="C:Golgi membrane"/>
    <property type="evidence" value="ECO:0007669"/>
    <property type="project" value="UniProtKB-SubCell"/>
</dbReference>
<gene>
    <name evidence="5" type="ORF">DFH07DRAFT_768107</name>
</gene>
<evidence type="ECO:0000313" key="5">
    <source>
        <dbReference type="EMBL" id="KAJ7771994.1"/>
    </source>
</evidence>
<dbReference type="InterPro" id="IPR006896">
    <property type="entry name" value="Sec23/24_trunk_dom"/>
</dbReference>
<dbReference type="Gene3D" id="3.40.50.410">
    <property type="entry name" value="von Willebrand factor, type A domain"/>
    <property type="match status" value="1"/>
</dbReference>
<evidence type="ECO:0000259" key="4">
    <source>
        <dbReference type="Pfam" id="PF04811"/>
    </source>
</evidence>
<comment type="subcellular location">
    <subcellularLocation>
        <location evidence="2">Cytoplasm</location>
    </subcellularLocation>
    <subcellularLocation>
        <location evidence="2">Cytoplasmic vesicle</location>
        <location evidence="2">COPII-coated vesicle membrane</location>
        <topology evidence="2">Peripheral membrane protein</topology>
        <orientation evidence="2">Cytoplasmic side</orientation>
    </subcellularLocation>
    <subcellularLocation>
        <location evidence="2">Endoplasmic reticulum membrane</location>
        <topology evidence="2">Peripheral membrane protein</topology>
        <orientation evidence="2">Cytoplasmic side</orientation>
    </subcellularLocation>
    <subcellularLocation>
        <location evidence="2">Golgi apparatus membrane</location>
        <topology evidence="2">Peripheral membrane protein</topology>
        <orientation evidence="2">Cytoplasmic side</orientation>
    </subcellularLocation>
</comment>
<dbReference type="Pfam" id="PF04811">
    <property type="entry name" value="Sec23_trunk"/>
    <property type="match status" value="1"/>
</dbReference>
<keyword evidence="2" id="KW-0653">Protein transport</keyword>
<keyword evidence="2" id="KW-0472">Membrane</keyword>
<keyword evidence="2" id="KW-0256">Endoplasmic reticulum</keyword>
<dbReference type="PANTHER" id="PTHR11141:SF0">
    <property type="entry name" value="PROTEIN TRANSPORT PROTEIN SEC23"/>
    <property type="match status" value="1"/>
</dbReference>
<organism evidence="5 6">
    <name type="scientific">Mycena maculata</name>
    <dbReference type="NCBI Taxonomy" id="230809"/>
    <lineage>
        <taxon>Eukaryota</taxon>
        <taxon>Fungi</taxon>
        <taxon>Dikarya</taxon>
        <taxon>Basidiomycota</taxon>
        <taxon>Agaricomycotina</taxon>
        <taxon>Agaricomycetes</taxon>
        <taxon>Agaricomycetidae</taxon>
        <taxon>Agaricales</taxon>
        <taxon>Marasmiineae</taxon>
        <taxon>Mycenaceae</taxon>
        <taxon>Mycena</taxon>
    </lineage>
</organism>
<dbReference type="Gene3D" id="3.40.20.10">
    <property type="entry name" value="Severin"/>
    <property type="match status" value="1"/>
</dbReference>
<feature type="chain" id="PRO_5041919868" description="Protein transport protein SEC23" evidence="3">
    <location>
        <begin position="28"/>
        <end position="285"/>
    </location>
</feature>
<dbReference type="GO" id="GO:0046872">
    <property type="term" value="F:metal ion binding"/>
    <property type="evidence" value="ECO:0007669"/>
    <property type="project" value="UniProtKB-KW"/>
</dbReference>
<dbReference type="GO" id="GO:0005789">
    <property type="term" value="C:endoplasmic reticulum membrane"/>
    <property type="evidence" value="ECO:0007669"/>
    <property type="project" value="UniProtKB-SubCell"/>
</dbReference>
<name>A0AAD7JWN0_9AGAR</name>
<dbReference type="EMBL" id="JARJLG010000020">
    <property type="protein sequence ID" value="KAJ7771994.1"/>
    <property type="molecule type" value="Genomic_DNA"/>
</dbReference>
<dbReference type="InterPro" id="IPR036465">
    <property type="entry name" value="vWFA_dom_sf"/>
</dbReference>
<keyword evidence="2" id="KW-0813">Transport</keyword>
<dbReference type="GO" id="GO:0090110">
    <property type="term" value="P:COPII-coated vesicle cargo loading"/>
    <property type="evidence" value="ECO:0007669"/>
    <property type="project" value="TreeGrafter"/>
</dbReference>
<sequence length="285" mass="31877">MCGLVMQQWVSALFGFLFSAGPERGLTQTYSLPMGKTTLEPYPALLPCQPHYRSYHDHNTGGCIMLFAGGPATKGPGMVVSNELQEPIRSHHDTDRDSVKHFKRATKSFLRLFNKDEQGHLQMGFNATFDVQTTKEDRNWPNIGLENQCHHSSYLVYFEVVTPAGQPLQPGSRGLIQFRLRVTTIARNFAEARSPSIAASFDRETATDLLADRFPIPRYIVCDQGVSQARFLLSKLNLSTTHMSNNMYGSTQNANAGQAIFTDDVSLQVFMEHLKQLASCFLHVS</sequence>